<evidence type="ECO:0000313" key="1">
    <source>
        <dbReference type="EMBL" id="SQF89481.1"/>
    </source>
</evidence>
<evidence type="ECO:0008006" key="3">
    <source>
        <dbReference type="Google" id="ProtNLM"/>
    </source>
</evidence>
<reference evidence="1 2" key="1">
    <citation type="submission" date="2018-06" db="EMBL/GenBank/DDBJ databases">
        <authorList>
            <consortium name="Pathogen Informatics"/>
            <person name="Doyle S."/>
        </authorList>
    </citation>
    <scope>NUCLEOTIDE SEQUENCE [LARGE SCALE GENOMIC DNA]</scope>
    <source>
        <strain evidence="1 2">NCTC10038</strain>
    </source>
</reference>
<gene>
    <name evidence="1" type="ORF">NCTC10038_00863</name>
</gene>
<dbReference type="Proteomes" id="UP000248640">
    <property type="component" value="Chromosome 1"/>
</dbReference>
<evidence type="ECO:0000313" key="2">
    <source>
        <dbReference type="Proteomes" id="UP000248640"/>
    </source>
</evidence>
<dbReference type="AlphaFoldDB" id="A0A8B4I246"/>
<proteinExistence type="predicted"/>
<name>A0A8B4I246_PSEFL</name>
<sequence length="331" mass="37478">MHERLIIVSGHSAYGSVRASQISDRVEMITDRLVWGPVELNTNDPAIFRDQRFASWDAAPNTSDQPESWEREDCARRLEWAAHIPSLAEYARIELWMDPDSNGQLQLLYLLHWFSSHKTLASKLFIAQIKHPLGETRPYEHGSLSPYIFQASEREIDLAINAWNAFRQPTPQAWCALLTQDLDSIPGLRRTVGKMLAELPAAGTGLRASERRLLELVASDRASLRHVMSGMTHSVFGYWELGRLLNALGRGPHPAITGIEDVAFDLALHEHAQRFNAYTSSTLKLSAFGRSLLRGEDSLIRKAPRHFWWGGTLITSERPWCWSAQEEILSC</sequence>
<organism evidence="1 2">
    <name type="scientific">Pseudomonas fluorescens</name>
    <dbReference type="NCBI Taxonomy" id="294"/>
    <lineage>
        <taxon>Bacteria</taxon>
        <taxon>Pseudomonadati</taxon>
        <taxon>Pseudomonadota</taxon>
        <taxon>Gammaproteobacteria</taxon>
        <taxon>Pseudomonadales</taxon>
        <taxon>Pseudomonadaceae</taxon>
        <taxon>Pseudomonas</taxon>
    </lineage>
</organism>
<accession>A0A8B4I246</accession>
<dbReference type="EMBL" id="LS483372">
    <property type="protein sequence ID" value="SQF89481.1"/>
    <property type="molecule type" value="Genomic_DNA"/>
</dbReference>
<protein>
    <recommendedName>
        <fullName evidence="3">DUF1835 domain-containing protein</fullName>
    </recommendedName>
</protein>